<keyword evidence="4" id="KW-0288">FMN</keyword>
<dbReference type="PANTHER" id="PTHR48109">
    <property type="entry name" value="DIHYDROOROTATE DEHYDROGENASE (QUINONE), MITOCHONDRIAL-RELATED"/>
    <property type="match status" value="1"/>
</dbReference>
<proteinExistence type="predicted"/>
<protein>
    <submittedName>
        <fullName evidence="8">Dihydroorotate dehydrogenase 2</fullName>
        <ecNumber evidence="8">1.3.98.1</ecNumber>
    </submittedName>
</protein>
<keyword evidence="3" id="KW-0285">Flavoprotein</keyword>
<evidence type="ECO:0000313" key="9">
    <source>
        <dbReference type="Proteomes" id="UP000032417"/>
    </source>
</evidence>
<dbReference type="AlphaFoldDB" id="A0A098C3R8"/>
<gene>
    <name evidence="8" type="ORF">ING2E5B_2366</name>
</gene>
<dbReference type="EC" id="1.3.98.1" evidence="8"/>
<evidence type="ECO:0000256" key="1">
    <source>
        <dbReference type="ARBA" id="ARBA00001917"/>
    </source>
</evidence>
<dbReference type="InterPro" id="IPR013785">
    <property type="entry name" value="Aldolase_TIM"/>
</dbReference>
<evidence type="ECO:0000313" key="8">
    <source>
        <dbReference type="EMBL" id="CEA17091.1"/>
    </source>
</evidence>
<dbReference type="STRING" id="1562970.ING2E5B_2366"/>
<dbReference type="SUPFAM" id="SSF51395">
    <property type="entry name" value="FMN-linked oxidoreductases"/>
    <property type="match status" value="1"/>
</dbReference>
<dbReference type="EMBL" id="LN515532">
    <property type="protein sequence ID" value="CEA17091.1"/>
    <property type="molecule type" value="Genomic_DNA"/>
</dbReference>
<keyword evidence="5" id="KW-0665">Pyrimidine biosynthesis</keyword>
<evidence type="ECO:0000256" key="3">
    <source>
        <dbReference type="ARBA" id="ARBA00022630"/>
    </source>
</evidence>
<accession>A0A098C3R8</accession>
<dbReference type="GO" id="GO:0006207">
    <property type="term" value="P:'de novo' pyrimidine nucleobase biosynthetic process"/>
    <property type="evidence" value="ECO:0007669"/>
    <property type="project" value="TreeGrafter"/>
</dbReference>
<dbReference type="PATRIC" id="fig|1562970.3.peg.2337"/>
<feature type="domain" description="Dihydroorotate dehydrogenase catalytic" evidence="7">
    <location>
        <begin position="5"/>
        <end position="286"/>
    </location>
</feature>
<sequence length="325" mass="36527">MTTSLQTTFAGLKLKNPIIAASSGLTNSINKIIELENSGVGAIVLKSLFEEQIENHSEKLSQIADYPEAADYINTYVQMNHMDKYLDLIRSAKKRCSVPIIASINCYKMARWTEFAKTIQDAGADGLELNLFVLNAGEFGDTYLEDTYVNIVRELKKVIHIPVVIKMAKNISNLPGLVSKLKALRADGIVLFNRFYQLDIDIKTLELVPGPVFSNPSDFSDTLRWTAIVSGRVPDFDIACSYGVHTWEDVIKGILAGAGAIQLCSTLYENGLGTVDHILTCIEEWMNQNNYTNIEEFKGKLNYANIKSPYLYERVQFMKYFSNYK</sequence>
<dbReference type="OrthoDB" id="9794954at2"/>
<dbReference type="Proteomes" id="UP000032417">
    <property type="component" value="Chromosome 1"/>
</dbReference>
<evidence type="ECO:0000256" key="4">
    <source>
        <dbReference type="ARBA" id="ARBA00022643"/>
    </source>
</evidence>
<dbReference type="NCBIfam" id="NF005741">
    <property type="entry name" value="PRK07565.1"/>
    <property type="match status" value="1"/>
</dbReference>
<dbReference type="Gene3D" id="3.20.20.70">
    <property type="entry name" value="Aldolase class I"/>
    <property type="match status" value="1"/>
</dbReference>
<evidence type="ECO:0000256" key="2">
    <source>
        <dbReference type="ARBA" id="ARBA00004725"/>
    </source>
</evidence>
<dbReference type="InterPro" id="IPR012135">
    <property type="entry name" value="Dihydroorotate_DH_1_2"/>
</dbReference>
<keyword evidence="9" id="KW-1185">Reference proteome</keyword>
<comment type="pathway">
    <text evidence="2">Pyrimidine metabolism; UMP biosynthesis via de novo pathway.</text>
</comment>
<comment type="cofactor">
    <cofactor evidence="1">
        <name>FMN</name>
        <dbReference type="ChEBI" id="CHEBI:58210"/>
    </cofactor>
</comment>
<dbReference type="KEGG" id="pbt:ING2E5B_2366"/>
<evidence type="ECO:0000256" key="6">
    <source>
        <dbReference type="ARBA" id="ARBA00023002"/>
    </source>
</evidence>
<dbReference type="GO" id="GO:0044205">
    <property type="term" value="P:'de novo' UMP biosynthetic process"/>
    <property type="evidence" value="ECO:0007669"/>
    <property type="project" value="UniProtKB-UniPathway"/>
</dbReference>
<dbReference type="InterPro" id="IPR005720">
    <property type="entry name" value="Dihydroorotate_DH_cat"/>
</dbReference>
<dbReference type="GO" id="GO:1990663">
    <property type="term" value="F:dihydroorotate dehydrogenase (fumarate) activity"/>
    <property type="evidence" value="ECO:0007669"/>
    <property type="project" value="UniProtKB-EC"/>
</dbReference>
<evidence type="ECO:0000259" key="7">
    <source>
        <dbReference type="Pfam" id="PF01180"/>
    </source>
</evidence>
<dbReference type="Pfam" id="PF01180">
    <property type="entry name" value="DHO_dh"/>
    <property type="match status" value="1"/>
</dbReference>
<keyword evidence="6 8" id="KW-0560">Oxidoreductase</keyword>
<dbReference type="GO" id="GO:0005737">
    <property type="term" value="C:cytoplasm"/>
    <property type="evidence" value="ECO:0007669"/>
    <property type="project" value="InterPro"/>
</dbReference>
<organism evidence="8 9">
    <name type="scientific">Fermentimonas caenicola</name>
    <dbReference type="NCBI Taxonomy" id="1562970"/>
    <lineage>
        <taxon>Bacteria</taxon>
        <taxon>Pseudomonadati</taxon>
        <taxon>Bacteroidota</taxon>
        <taxon>Bacteroidia</taxon>
        <taxon>Bacteroidales</taxon>
        <taxon>Dysgonomonadaceae</taxon>
        <taxon>Fermentimonas</taxon>
    </lineage>
</organism>
<dbReference type="HOGENOM" id="CLU_042042_4_0_10"/>
<dbReference type="UniPathway" id="UPA00070"/>
<dbReference type="PIRSF" id="PIRSF000164">
    <property type="entry name" value="DHO_oxidase"/>
    <property type="match status" value="1"/>
</dbReference>
<reference evidence="8 9" key="1">
    <citation type="submission" date="2014-08" db="EMBL/GenBank/DDBJ databases">
        <authorList>
            <person name="Wibberg D."/>
        </authorList>
    </citation>
    <scope>NUCLEOTIDE SEQUENCE [LARGE SCALE GENOMIC DNA]</scope>
    <source>
        <strain evidence="9">ING2-E5B</strain>
    </source>
</reference>
<dbReference type="InterPro" id="IPR050074">
    <property type="entry name" value="DHO_dehydrogenase"/>
</dbReference>
<evidence type="ECO:0000256" key="5">
    <source>
        <dbReference type="ARBA" id="ARBA00022975"/>
    </source>
</evidence>
<name>A0A098C3R8_9BACT</name>
<dbReference type="PANTHER" id="PTHR48109:SF3">
    <property type="entry name" value="SLL0744 PROTEIN"/>
    <property type="match status" value="1"/>
</dbReference>